<feature type="domain" description="Lysidine-tRNA(Ile) synthetase C-terminal" evidence="1">
    <location>
        <begin position="4"/>
        <end position="29"/>
    </location>
</feature>
<dbReference type="GO" id="GO:0008033">
    <property type="term" value="P:tRNA processing"/>
    <property type="evidence" value="ECO:0007669"/>
    <property type="project" value="InterPro"/>
</dbReference>
<dbReference type="Proteomes" id="UP000323974">
    <property type="component" value="Chromosome"/>
</dbReference>
<evidence type="ECO:0000313" key="2">
    <source>
        <dbReference type="EMBL" id="QEN11813.1"/>
    </source>
</evidence>
<dbReference type="Pfam" id="PF11734">
    <property type="entry name" value="TilS_C"/>
    <property type="match status" value="1"/>
</dbReference>
<organism evidence="2 3">
    <name type="scientific">Haemophilus parahaemolyticus</name>
    <dbReference type="NCBI Taxonomy" id="735"/>
    <lineage>
        <taxon>Bacteria</taxon>
        <taxon>Pseudomonadati</taxon>
        <taxon>Pseudomonadota</taxon>
        <taxon>Gammaproteobacteria</taxon>
        <taxon>Pasteurellales</taxon>
        <taxon>Pasteurellaceae</taxon>
        <taxon>Haemophilus</taxon>
    </lineage>
</organism>
<evidence type="ECO:0000259" key="1">
    <source>
        <dbReference type="Pfam" id="PF11734"/>
    </source>
</evidence>
<reference evidence="2 3" key="1">
    <citation type="submission" date="2019-04" db="EMBL/GenBank/DDBJ databases">
        <title>Complete Genome and Methylome Analysis of Haemophilus haemolyticus NEB129.</title>
        <authorList>
            <person name="Fomenkov A."/>
            <person name="Roberts R.J."/>
            <person name="Anton B.P."/>
            <person name="Vincze T."/>
        </authorList>
    </citation>
    <scope>NUCLEOTIDE SEQUENCE [LARGE SCALE GENOMIC DNA]</scope>
    <source>
        <strain evidence="2 3">NEB129</strain>
    </source>
</reference>
<dbReference type="InterPro" id="IPR012796">
    <property type="entry name" value="Lysidine-tRNA-synth_C"/>
</dbReference>
<sequence>MGIKIWRKIQIPVWLRDRILLVFYGNVLLGLLRLSL</sequence>
<dbReference type="GO" id="GO:0005524">
    <property type="term" value="F:ATP binding"/>
    <property type="evidence" value="ECO:0007669"/>
    <property type="project" value="InterPro"/>
</dbReference>
<dbReference type="SUPFAM" id="SSF56037">
    <property type="entry name" value="PheT/TilS domain"/>
    <property type="match status" value="1"/>
</dbReference>
<dbReference type="GO" id="GO:0016879">
    <property type="term" value="F:ligase activity, forming carbon-nitrogen bonds"/>
    <property type="evidence" value="ECO:0007669"/>
    <property type="project" value="InterPro"/>
</dbReference>
<accession>A0AAE6JST5</accession>
<name>A0AAE6JST5_HAEPH</name>
<gene>
    <name evidence="2" type="ORF">E5Q53_06500</name>
</gene>
<protein>
    <recommendedName>
        <fullName evidence="1">Lysidine-tRNA(Ile) synthetase C-terminal domain-containing protein</fullName>
    </recommendedName>
</protein>
<dbReference type="AlphaFoldDB" id="A0AAE6JST5"/>
<evidence type="ECO:0000313" key="3">
    <source>
        <dbReference type="Proteomes" id="UP000323974"/>
    </source>
</evidence>
<dbReference type="KEGG" id="hpaa:E5Q53_06500"/>
<dbReference type="EMBL" id="CP038817">
    <property type="protein sequence ID" value="QEN11813.1"/>
    <property type="molecule type" value="Genomic_DNA"/>
</dbReference>
<dbReference type="NCBIfam" id="TIGR02433">
    <property type="entry name" value="lysidine_TilS_C"/>
    <property type="match status" value="1"/>
</dbReference>
<dbReference type="RefSeq" id="WP_078208119.1">
    <property type="nucleotide sequence ID" value="NZ_MUXY01000022.1"/>
</dbReference>
<dbReference type="GO" id="GO:0005737">
    <property type="term" value="C:cytoplasm"/>
    <property type="evidence" value="ECO:0007669"/>
    <property type="project" value="InterPro"/>
</dbReference>
<proteinExistence type="predicted"/>